<comment type="caution">
    <text evidence="2">The sequence shown here is derived from an EMBL/GenBank/DDBJ whole genome shotgun (WGS) entry which is preliminary data.</text>
</comment>
<feature type="compositionally biased region" description="Basic residues" evidence="1">
    <location>
        <begin position="108"/>
        <end position="129"/>
    </location>
</feature>
<protein>
    <submittedName>
        <fullName evidence="2">Uncharacterized protein</fullName>
    </submittedName>
</protein>
<organism evidence="2 3">
    <name type="scientific">Thalassiosira oceanica</name>
    <name type="common">Marine diatom</name>
    <dbReference type="NCBI Taxonomy" id="159749"/>
    <lineage>
        <taxon>Eukaryota</taxon>
        <taxon>Sar</taxon>
        <taxon>Stramenopiles</taxon>
        <taxon>Ochrophyta</taxon>
        <taxon>Bacillariophyta</taxon>
        <taxon>Coscinodiscophyceae</taxon>
        <taxon>Thalassiosirophycidae</taxon>
        <taxon>Thalassiosirales</taxon>
        <taxon>Thalassiosiraceae</taxon>
        <taxon>Thalassiosira</taxon>
    </lineage>
</organism>
<proteinExistence type="predicted"/>
<dbReference type="EMBL" id="AGNL01046437">
    <property type="protein sequence ID" value="EJK47952.1"/>
    <property type="molecule type" value="Genomic_DNA"/>
</dbReference>
<evidence type="ECO:0000256" key="1">
    <source>
        <dbReference type="SAM" id="MobiDB-lite"/>
    </source>
</evidence>
<evidence type="ECO:0000313" key="2">
    <source>
        <dbReference type="EMBL" id="EJK47952.1"/>
    </source>
</evidence>
<gene>
    <name evidence="2" type="ORF">THAOC_33292</name>
</gene>
<dbReference type="AlphaFoldDB" id="K0RMJ1"/>
<name>K0RMJ1_THAOC</name>
<keyword evidence="3" id="KW-1185">Reference proteome</keyword>
<evidence type="ECO:0000313" key="3">
    <source>
        <dbReference type="Proteomes" id="UP000266841"/>
    </source>
</evidence>
<dbReference type="Proteomes" id="UP000266841">
    <property type="component" value="Unassembled WGS sequence"/>
</dbReference>
<reference evidence="2 3" key="1">
    <citation type="journal article" date="2012" name="Genome Biol.">
        <title>Genome and low-iron response of an oceanic diatom adapted to chronic iron limitation.</title>
        <authorList>
            <person name="Lommer M."/>
            <person name="Specht M."/>
            <person name="Roy A.S."/>
            <person name="Kraemer L."/>
            <person name="Andreson R."/>
            <person name="Gutowska M.A."/>
            <person name="Wolf J."/>
            <person name="Bergner S.V."/>
            <person name="Schilhabel M.B."/>
            <person name="Klostermeier U.C."/>
            <person name="Beiko R.G."/>
            <person name="Rosenstiel P."/>
            <person name="Hippler M."/>
            <person name="Laroche J."/>
        </authorList>
    </citation>
    <scope>NUCLEOTIDE SEQUENCE [LARGE SCALE GENOMIC DNA]</scope>
    <source>
        <strain evidence="2 3">CCMP1005</strain>
    </source>
</reference>
<feature type="region of interest" description="Disordered" evidence="1">
    <location>
        <begin position="91"/>
        <end position="138"/>
    </location>
</feature>
<accession>K0RMJ1</accession>
<sequence length="251" mass="28068">MTGRRPAHDNGTYWQTLAMCPGISVQEAVYGTKLLAKLEAIKEAVVRARGFVGVEGHPDIHCSSGRLFVRNNTHYSYEPQAGGPCRAVWKPGSLEKGRGKQNSIRSVHGSRRRRLRPVQRRHAPRHDRPRRTDLGGRLGVPTALPLEVQRDVSEGAVVPVLPYVDELPLPVALQYEDRVGLLRRLGAPVERRYAQLRPLLLLPGVDDERHVDVVLGRELAELLDGDVLHVELVERRAPRGVLPAYHELHVV</sequence>